<name>A0ABS9CBA0_9FLAO</name>
<dbReference type="Proteomes" id="UP001430374">
    <property type="component" value="Unassembled WGS sequence"/>
</dbReference>
<reference evidence="1" key="1">
    <citation type="submission" date="2021-08" db="EMBL/GenBank/DDBJ databases">
        <title>Complete genome sequence of Chryseobacterium sp strain PS-8.</title>
        <authorList>
            <person name="Das S.K."/>
        </authorList>
    </citation>
    <scope>NUCLEOTIDE SEQUENCE</scope>
    <source>
        <strain evidence="1">PS-8</strain>
    </source>
</reference>
<proteinExistence type="predicted"/>
<comment type="caution">
    <text evidence="1">The sequence shown here is derived from an EMBL/GenBank/DDBJ whole genome shotgun (WGS) entry which is preliminary data.</text>
</comment>
<dbReference type="EMBL" id="JACSGT010000002">
    <property type="protein sequence ID" value="MCF2221023.1"/>
    <property type="molecule type" value="Genomic_DNA"/>
</dbReference>
<dbReference type="RefSeq" id="WP_235132370.1">
    <property type="nucleotide sequence ID" value="NZ_JACSGT010000002.1"/>
</dbReference>
<sequence length="278" mass="31008">MFTADTTLNFLQCPTHNATGQTRIQSVATVKGSQYSIGETPTNNGNISVETVISADSPSSHYPSEHDTEKISTGDVFLFTPIELLKINFNVVKPSITASDSDNYGPIYWRYSVNAAVKSVDLKLIQNWPIEFRLSIPTEVTGQAGAGIKIGCIRYEATGAMFDGEVEPFDIDFKIDLDWEIMQIVFVSKIKNIKGKNFNFRTFPQLDFPVSEIIDFILARASEFIITEQADKMLNVTRIPIANLNILNRFAQIRQKHLAGETDQDGNVTIGVELLQHL</sequence>
<protein>
    <submittedName>
        <fullName evidence="1">Uncharacterized protein</fullName>
    </submittedName>
</protein>
<accession>A0ABS9CBA0</accession>
<keyword evidence="2" id="KW-1185">Reference proteome</keyword>
<organism evidence="1 2">
    <name type="scientific">Chryseobacterium indicum</name>
    <dbReference type="NCBI Taxonomy" id="2766954"/>
    <lineage>
        <taxon>Bacteria</taxon>
        <taxon>Pseudomonadati</taxon>
        <taxon>Bacteroidota</taxon>
        <taxon>Flavobacteriia</taxon>
        <taxon>Flavobacteriales</taxon>
        <taxon>Weeksellaceae</taxon>
        <taxon>Chryseobacterium group</taxon>
        <taxon>Chryseobacterium</taxon>
    </lineage>
</organism>
<evidence type="ECO:0000313" key="1">
    <source>
        <dbReference type="EMBL" id="MCF2221023.1"/>
    </source>
</evidence>
<gene>
    <name evidence="1" type="ORF">H9Q08_17190</name>
</gene>
<evidence type="ECO:0000313" key="2">
    <source>
        <dbReference type="Proteomes" id="UP001430374"/>
    </source>
</evidence>